<dbReference type="Proteomes" id="UP000053664">
    <property type="component" value="Unassembled WGS sequence"/>
</dbReference>
<dbReference type="InterPro" id="IPR020471">
    <property type="entry name" value="AKR"/>
</dbReference>
<feature type="domain" description="NADP-dependent oxidoreductase" evidence="2">
    <location>
        <begin position="208"/>
        <end position="389"/>
    </location>
</feature>
<dbReference type="AlphaFoldDB" id="A0A061H4Y3"/>
<feature type="compositionally biased region" description="Basic and acidic residues" evidence="1">
    <location>
        <begin position="155"/>
        <end position="181"/>
    </location>
</feature>
<dbReference type="GO" id="GO:0016491">
    <property type="term" value="F:oxidoreductase activity"/>
    <property type="evidence" value="ECO:0007669"/>
    <property type="project" value="InterPro"/>
</dbReference>
<accession>A0A061H4Y3</accession>
<name>A0A061H4Y3_9BASI</name>
<evidence type="ECO:0000313" key="4">
    <source>
        <dbReference type="Proteomes" id="UP000053664"/>
    </source>
</evidence>
<dbReference type="KEGG" id="pfp:PFL1_04841"/>
<dbReference type="eggNOG" id="KOG1577">
    <property type="taxonomic scope" value="Eukaryota"/>
</dbReference>
<dbReference type="SUPFAM" id="SSF51430">
    <property type="entry name" value="NAD(P)-linked oxidoreductase"/>
    <property type="match status" value="2"/>
</dbReference>
<dbReference type="PANTHER" id="PTHR11732">
    <property type="entry name" value="ALDO/KETO REDUCTASE"/>
    <property type="match status" value="1"/>
</dbReference>
<feature type="region of interest" description="Disordered" evidence="1">
    <location>
        <begin position="138"/>
        <end position="188"/>
    </location>
</feature>
<dbReference type="Pfam" id="PF00248">
    <property type="entry name" value="Aldo_ket_red"/>
    <property type="match status" value="1"/>
</dbReference>
<gene>
    <name evidence="3" type="ORF">PFL1_04841</name>
</gene>
<dbReference type="Gene3D" id="3.20.20.100">
    <property type="entry name" value="NADP-dependent oxidoreductase domain"/>
    <property type="match status" value="2"/>
</dbReference>
<dbReference type="InterPro" id="IPR036812">
    <property type="entry name" value="NAD(P)_OxRdtase_dom_sf"/>
</dbReference>
<dbReference type="RefSeq" id="XP_007880560.1">
    <property type="nucleotide sequence ID" value="XM_007882369.1"/>
</dbReference>
<dbReference type="EMBL" id="KE361638">
    <property type="protein sequence ID" value="EPQ27703.1"/>
    <property type="molecule type" value="Genomic_DNA"/>
</dbReference>
<proteinExistence type="predicted"/>
<dbReference type="HOGENOM" id="CLU_023205_10_0_1"/>
<sequence length="395" mass="42989">MPLTAPDETSLPDMPVSRSLIPSLPPLLYGTAWKTTLTSPLVHLALSSGFRGVDTAAQLKHYREDLVGHAIDTLQVQGTLTREELWIQTKFTPPSGQDWSGHVPYTRDDDVATMVRKSFASSLRALHPWWKGDVSLGLVPQGEGEGEGSAQGNGSDKDKGKGKEREHPEVSDEADEAKTDARATAADAQQAVTAAPAIPTTYPAGHPYIDSYLLHSPLGTLGETLEAWTTMESFVDAGLVRRIGFSNIYDPTILNALLTSSRIPASILQNRWHHTTGHDVSLLPRLSPILSPNDFPLSPTGQRAEGIAYQTFWTLSGNPRLLSSPAVDEIATRRRLTPQQVVYAFVRAGLGLPGLSTTVLCGSTNELHIRQAVEAVQVHLDEQETDQLRREVYGV</sequence>
<reference evidence="3 4" key="1">
    <citation type="journal article" date="2013" name="Plant Cell">
        <title>The transition from a phytopathogenic smut ancestor to an anamorphic biocontrol agent deciphered by comparative whole-genome analysis.</title>
        <authorList>
            <person name="Lefebvre F."/>
            <person name="Joly D.L."/>
            <person name="Labbe C."/>
            <person name="Teichmann B."/>
            <person name="Linning R."/>
            <person name="Belzile F."/>
            <person name="Bakkeren G."/>
            <person name="Belanger R.R."/>
        </authorList>
    </citation>
    <scope>NUCLEOTIDE SEQUENCE [LARGE SCALE GENOMIC DNA]</scope>
    <source>
        <strain evidence="3 4">PF-1</strain>
    </source>
</reference>
<dbReference type="OrthoDB" id="5357513at2759"/>
<evidence type="ECO:0000259" key="2">
    <source>
        <dbReference type="Pfam" id="PF00248"/>
    </source>
</evidence>
<evidence type="ECO:0000313" key="3">
    <source>
        <dbReference type="EMBL" id="EPQ27703.1"/>
    </source>
</evidence>
<evidence type="ECO:0000256" key="1">
    <source>
        <dbReference type="SAM" id="MobiDB-lite"/>
    </source>
</evidence>
<dbReference type="GeneID" id="19318941"/>
<organism evidence="3 4">
    <name type="scientific">Pseudozyma flocculosa PF-1</name>
    <dbReference type="NCBI Taxonomy" id="1277687"/>
    <lineage>
        <taxon>Eukaryota</taxon>
        <taxon>Fungi</taxon>
        <taxon>Dikarya</taxon>
        <taxon>Basidiomycota</taxon>
        <taxon>Ustilaginomycotina</taxon>
        <taxon>Ustilaginomycetes</taxon>
        <taxon>Ustilaginales</taxon>
        <taxon>Ustilaginaceae</taxon>
        <taxon>Pseudozyma</taxon>
    </lineage>
</organism>
<dbReference type="InterPro" id="IPR023210">
    <property type="entry name" value="NADP_OxRdtase_dom"/>
</dbReference>
<protein>
    <recommendedName>
        <fullName evidence="2">NADP-dependent oxidoreductase domain-containing protein</fullName>
    </recommendedName>
</protein>